<reference evidence="10" key="1">
    <citation type="submission" date="2018-09" db="EMBL/GenBank/DDBJ databases">
        <authorList>
            <person name="Zhu H."/>
        </authorList>
    </citation>
    <scope>NUCLEOTIDE SEQUENCE [LARGE SCALE GENOMIC DNA]</scope>
    <source>
        <strain evidence="10">K1R23-30</strain>
    </source>
</reference>
<keyword evidence="5" id="KW-0408">Iron</keyword>
<evidence type="ECO:0000256" key="6">
    <source>
        <dbReference type="ARBA" id="ARBA00023014"/>
    </source>
</evidence>
<dbReference type="InterPro" id="IPR017927">
    <property type="entry name" value="FAD-bd_FR_type"/>
</dbReference>
<dbReference type="Pfam" id="PF00111">
    <property type="entry name" value="Fer2"/>
    <property type="match status" value="1"/>
</dbReference>
<dbReference type="SUPFAM" id="SSF63380">
    <property type="entry name" value="Riboflavin synthase domain-like"/>
    <property type="match status" value="1"/>
</dbReference>
<evidence type="ECO:0000256" key="5">
    <source>
        <dbReference type="ARBA" id="ARBA00023004"/>
    </source>
</evidence>
<keyword evidence="2" id="KW-0001">2Fe-2S</keyword>
<dbReference type="OrthoDB" id="544091at2"/>
<dbReference type="CDD" id="cd00207">
    <property type="entry name" value="fer2"/>
    <property type="match status" value="1"/>
</dbReference>
<organism evidence="9 10">
    <name type="scientific">Noviherbaspirillum saxi</name>
    <dbReference type="NCBI Taxonomy" id="2320863"/>
    <lineage>
        <taxon>Bacteria</taxon>
        <taxon>Pseudomonadati</taxon>
        <taxon>Pseudomonadota</taxon>
        <taxon>Betaproteobacteria</taxon>
        <taxon>Burkholderiales</taxon>
        <taxon>Oxalobacteraceae</taxon>
        <taxon>Noviherbaspirillum</taxon>
    </lineage>
</organism>
<keyword evidence="10" id="KW-1185">Reference proteome</keyword>
<evidence type="ECO:0000256" key="4">
    <source>
        <dbReference type="ARBA" id="ARBA00023002"/>
    </source>
</evidence>
<accession>A0A3A3FL68</accession>
<sequence>MNQLQVKVVKKITEAEGIASFELMPVAGELPSFSAGAHIDVHTGNGHIRQYSLCNDPAERHRYLIAVLHEPESRGGSRTMHERINQGDTLTISEPRNHFALAQANRTLLFAGGIGITPILCMAEQLQHGNAHFELHYCTRSPERTAFIDRIVACAFADKVHFHFDSGSPDQKLDYQAVLGRPDKDTHLYICGPAGFITHVTATAKSFGWSDRQLHVEYFGVAAPVVKQSDEIFEVRLASSGAVYLIPPDETVISALAKHGIDIPSSCEQGICGTCITRVIDGVPDHRDLFLTEEERAGNDQFTPCCSRAKTRTLVLDL</sequence>
<keyword evidence="6" id="KW-0411">Iron-sulfur</keyword>
<name>A0A3A3FL68_9BURK</name>
<dbReference type="SUPFAM" id="SSF52343">
    <property type="entry name" value="Ferredoxin reductase-like, C-terminal NADP-linked domain"/>
    <property type="match status" value="1"/>
</dbReference>
<evidence type="ECO:0000256" key="2">
    <source>
        <dbReference type="ARBA" id="ARBA00022714"/>
    </source>
</evidence>
<dbReference type="Gene3D" id="3.10.20.30">
    <property type="match status" value="1"/>
</dbReference>
<dbReference type="RefSeq" id="WP_119771061.1">
    <property type="nucleotide sequence ID" value="NZ_QYUO01000002.1"/>
</dbReference>
<dbReference type="GO" id="GO:0046872">
    <property type="term" value="F:metal ion binding"/>
    <property type="evidence" value="ECO:0007669"/>
    <property type="project" value="UniProtKB-KW"/>
</dbReference>
<dbReference type="GO" id="GO:0051537">
    <property type="term" value="F:2 iron, 2 sulfur cluster binding"/>
    <property type="evidence" value="ECO:0007669"/>
    <property type="project" value="UniProtKB-KW"/>
</dbReference>
<dbReference type="AlphaFoldDB" id="A0A3A3FL68"/>
<dbReference type="EMBL" id="QYUO01000002">
    <property type="protein sequence ID" value="RJF95914.1"/>
    <property type="molecule type" value="Genomic_DNA"/>
</dbReference>
<dbReference type="InterPro" id="IPR001041">
    <property type="entry name" value="2Fe-2S_ferredoxin-type"/>
</dbReference>
<dbReference type="InterPro" id="IPR036010">
    <property type="entry name" value="2Fe-2S_ferredoxin-like_sf"/>
</dbReference>
<dbReference type="PROSITE" id="PS00197">
    <property type="entry name" value="2FE2S_FER_1"/>
    <property type="match status" value="1"/>
</dbReference>
<feature type="domain" description="2Fe-2S ferredoxin-type" evidence="7">
    <location>
        <begin position="233"/>
        <end position="318"/>
    </location>
</feature>
<dbReference type="GO" id="GO:0016491">
    <property type="term" value="F:oxidoreductase activity"/>
    <property type="evidence" value="ECO:0007669"/>
    <property type="project" value="UniProtKB-KW"/>
</dbReference>
<gene>
    <name evidence="9" type="ORF">D3871_21390</name>
</gene>
<dbReference type="PANTHER" id="PTHR47354:SF1">
    <property type="entry name" value="CARNITINE MONOOXYGENASE REDUCTASE SUBUNIT"/>
    <property type="match status" value="1"/>
</dbReference>
<evidence type="ECO:0000259" key="8">
    <source>
        <dbReference type="PROSITE" id="PS51384"/>
    </source>
</evidence>
<evidence type="ECO:0000259" key="7">
    <source>
        <dbReference type="PROSITE" id="PS51085"/>
    </source>
</evidence>
<dbReference type="PANTHER" id="PTHR47354">
    <property type="entry name" value="NADH OXIDOREDUCTASE HCR"/>
    <property type="match status" value="1"/>
</dbReference>
<dbReference type="Proteomes" id="UP000265955">
    <property type="component" value="Unassembled WGS sequence"/>
</dbReference>
<dbReference type="SUPFAM" id="SSF54292">
    <property type="entry name" value="2Fe-2S ferredoxin-like"/>
    <property type="match status" value="1"/>
</dbReference>
<dbReference type="InterPro" id="IPR012675">
    <property type="entry name" value="Beta-grasp_dom_sf"/>
</dbReference>
<dbReference type="PRINTS" id="PR00409">
    <property type="entry name" value="PHDIOXRDTASE"/>
</dbReference>
<dbReference type="InterPro" id="IPR039261">
    <property type="entry name" value="FNR_nucleotide-bd"/>
</dbReference>
<evidence type="ECO:0000313" key="10">
    <source>
        <dbReference type="Proteomes" id="UP000265955"/>
    </source>
</evidence>
<comment type="caution">
    <text evidence="9">The sequence shown here is derived from an EMBL/GenBank/DDBJ whole genome shotgun (WGS) entry which is preliminary data.</text>
</comment>
<dbReference type="CDD" id="cd06185">
    <property type="entry name" value="PDR_like"/>
    <property type="match status" value="1"/>
</dbReference>
<dbReference type="PROSITE" id="PS51384">
    <property type="entry name" value="FAD_FR"/>
    <property type="match status" value="1"/>
</dbReference>
<keyword evidence="4" id="KW-0560">Oxidoreductase</keyword>
<protein>
    <submittedName>
        <fullName evidence="9">Oxidoreductase</fullName>
    </submittedName>
</protein>
<evidence type="ECO:0000313" key="9">
    <source>
        <dbReference type="EMBL" id="RJF95914.1"/>
    </source>
</evidence>
<dbReference type="Gene3D" id="3.40.50.80">
    <property type="entry name" value="Nucleotide-binding domain of ferredoxin-NADP reductase (FNR) module"/>
    <property type="match status" value="1"/>
</dbReference>
<proteinExistence type="predicted"/>
<keyword evidence="1" id="KW-0285">Flavoprotein</keyword>
<evidence type="ECO:0000256" key="3">
    <source>
        <dbReference type="ARBA" id="ARBA00022723"/>
    </source>
</evidence>
<dbReference type="InterPro" id="IPR006058">
    <property type="entry name" value="2Fe2S_fd_BS"/>
</dbReference>
<keyword evidence="3" id="KW-0479">Metal-binding</keyword>
<dbReference type="InterPro" id="IPR050415">
    <property type="entry name" value="MRET"/>
</dbReference>
<dbReference type="InterPro" id="IPR017938">
    <property type="entry name" value="Riboflavin_synthase-like_b-brl"/>
</dbReference>
<evidence type="ECO:0000256" key="1">
    <source>
        <dbReference type="ARBA" id="ARBA00022630"/>
    </source>
</evidence>
<feature type="domain" description="FAD-binding FR-type" evidence="8">
    <location>
        <begin position="1"/>
        <end position="102"/>
    </location>
</feature>
<dbReference type="PROSITE" id="PS51085">
    <property type="entry name" value="2FE2S_FER_2"/>
    <property type="match status" value="1"/>
</dbReference>
<dbReference type="Gene3D" id="2.40.30.10">
    <property type="entry name" value="Translation factors"/>
    <property type="match status" value="1"/>
</dbReference>